<comment type="caution">
    <text evidence="2">The sequence shown here is derived from an EMBL/GenBank/DDBJ whole genome shotgun (WGS) entry which is preliminary data.</text>
</comment>
<accession>A0A0C1Y7H7</accession>
<dbReference type="EMBL" id="JTHE02000003">
    <property type="protein sequence ID" value="NEV68291.1"/>
    <property type="molecule type" value="Genomic_DNA"/>
</dbReference>
<name>A0A0C1Y7H7_9CYAN</name>
<dbReference type="GO" id="GO:0016491">
    <property type="term" value="F:oxidoreductase activity"/>
    <property type="evidence" value="ECO:0007669"/>
    <property type="project" value="InterPro"/>
</dbReference>
<organism evidence="2">
    <name type="scientific">Lyngbya confervoides BDU141951</name>
    <dbReference type="NCBI Taxonomy" id="1574623"/>
    <lineage>
        <taxon>Bacteria</taxon>
        <taxon>Bacillati</taxon>
        <taxon>Cyanobacteriota</taxon>
        <taxon>Cyanophyceae</taxon>
        <taxon>Oscillatoriophycideae</taxon>
        <taxon>Oscillatoriales</taxon>
        <taxon>Microcoleaceae</taxon>
        <taxon>Lyngbya</taxon>
    </lineage>
</organism>
<dbReference type="AlphaFoldDB" id="A0A0C1Y7H7"/>
<dbReference type="InterPro" id="IPR006694">
    <property type="entry name" value="Fatty_acid_hydroxylase"/>
</dbReference>
<reference evidence="2" key="1">
    <citation type="submission" date="2014-11" db="EMBL/GenBank/DDBJ databases">
        <authorList>
            <person name="Malar M.C."/>
            <person name="Sen D."/>
            <person name="Tripathy S."/>
        </authorList>
    </citation>
    <scope>NUCLEOTIDE SEQUENCE</scope>
    <source>
        <strain evidence="2">BDU141951</strain>
    </source>
</reference>
<reference evidence="2" key="3">
    <citation type="submission" date="2020-02" db="EMBL/GenBank/DDBJ databases">
        <authorList>
            <person name="Sarangi A.N."/>
            <person name="Ghosh S."/>
            <person name="Mukherjee M."/>
            <person name="Tripathy S."/>
        </authorList>
    </citation>
    <scope>NUCLEOTIDE SEQUENCE</scope>
    <source>
        <strain evidence="2">BDU141951</strain>
    </source>
</reference>
<feature type="domain" description="Fatty acid hydroxylase" evidence="1">
    <location>
        <begin position="13"/>
        <end position="145"/>
    </location>
</feature>
<evidence type="ECO:0000259" key="1">
    <source>
        <dbReference type="Pfam" id="PF04116"/>
    </source>
</evidence>
<dbReference type="GO" id="GO:0005506">
    <property type="term" value="F:iron ion binding"/>
    <property type="evidence" value="ECO:0007669"/>
    <property type="project" value="InterPro"/>
</dbReference>
<dbReference type="Pfam" id="PF04116">
    <property type="entry name" value="FA_hydroxylase"/>
    <property type="match status" value="1"/>
</dbReference>
<evidence type="ECO:0000313" key="2">
    <source>
        <dbReference type="EMBL" id="NEV68291.1"/>
    </source>
</evidence>
<gene>
    <name evidence="2" type="ORF">QQ91_014345</name>
</gene>
<reference evidence="2" key="2">
    <citation type="journal article" date="2015" name="Genome Announc.">
        <title>Draft Genome Sequence of Filamentous Marine Cyanobacterium Lyngbya confervoides Strain BDU141951.</title>
        <authorList>
            <person name="Chandrababunaidu M.M."/>
            <person name="Sen D."/>
            <person name="Tripathy S."/>
        </authorList>
    </citation>
    <scope>NUCLEOTIDE SEQUENCE</scope>
    <source>
        <strain evidence="2">BDU141951</strain>
    </source>
</reference>
<sequence>MEGAQILLTAGLLLLLGDFVATFGYHVPEHVFGKFHGLVHHSPRRSFVCYAIQHRQPIALIDGFLSAFPYFVFIPWLWTLSPWGVGLGLGLAELHVIWRHRFSPPRPRPVWLTKLCWAFGITTPERHQIHHQNGNRAFGDIFAFYGRPAEWWLKYLRSLKKRYRATCR</sequence>
<protein>
    <submittedName>
        <fullName evidence="2">Sterol desaturase</fullName>
    </submittedName>
</protein>
<proteinExistence type="predicted"/>
<dbReference type="GO" id="GO:0008610">
    <property type="term" value="P:lipid biosynthetic process"/>
    <property type="evidence" value="ECO:0007669"/>
    <property type="project" value="InterPro"/>
</dbReference>